<gene>
    <name evidence="2" type="ORF">GF068_43075</name>
</gene>
<keyword evidence="3" id="KW-1185">Reference proteome</keyword>
<dbReference type="Pfam" id="PF09299">
    <property type="entry name" value="Mu-transpos_C"/>
    <property type="match status" value="1"/>
</dbReference>
<dbReference type="Pfam" id="PF13518">
    <property type="entry name" value="HTH_28"/>
    <property type="match status" value="1"/>
</dbReference>
<dbReference type="GO" id="GO:0015074">
    <property type="term" value="P:DNA integration"/>
    <property type="evidence" value="ECO:0007669"/>
    <property type="project" value="InterPro"/>
</dbReference>
<dbReference type="Proteomes" id="UP000440224">
    <property type="component" value="Unassembled WGS sequence"/>
</dbReference>
<dbReference type="SUPFAM" id="SSF50610">
    <property type="entry name" value="mu transposase, C-terminal domain"/>
    <property type="match status" value="1"/>
</dbReference>
<dbReference type="InterPro" id="IPR036397">
    <property type="entry name" value="RNaseH_sf"/>
</dbReference>
<dbReference type="SUPFAM" id="SSF46689">
    <property type="entry name" value="Homeodomain-like"/>
    <property type="match status" value="1"/>
</dbReference>
<accession>A0A6N7Q2S2</accession>
<dbReference type="AlphaFoldDB" id="A0A6N7Q2S2"/>
<proteinExistence type="predicted"/>
<evidence type="ECO:0000313" key="3">
    <source>
        <dbReference type="Proteomes" id="UP000440224"/>
    </source>
</evidence>
<dbReference type="InterPro" id="IPR009004">
    <property type="entry name" value="Transposase_Mu_C"/>
</dbReference>
<dbReference type="InterPro" id="IPR012337">
    <property type="entry name" value="RNaseH-like_sf"/>
</dbReference>
<dbReference type="InterPro" id="IPR015378">
    <property type="entry name" value="Transposase-like_Mu_C"/>
</dbReference>
<evidence type="ECO:0000259" key="1">
    <source>
        <dbReference type="PROSITE" id="PS50994"/>
    </source>
</evidence>
<dbReference type="PANTHER" id="PTHR35004">
    <property type="entry name" value="TRANSPOSASE RV3428C-RELATED"/>
    <property type="match status" value="1"/>
</dbReference>
<feature type="domain" description="Integrase catalytic" evidence="1">
    <location>
        <begin position="173"/>
        <end position="347"/>
    </location>
</feature>
<dbReference type="SUPFAM" id="SSF53098">
    <property type="entry name" value="Ribonuclease H-like"/>
    <property type="match status" value="1"/>
</dbReference>
<sequence>MPRANPGRAFYRRDVSDEGRHRDDEEALTLAIFRYGVIAPVIEQRDEVGRSAITEAVRAVCAEVHYLPGHGPIPVSERTVWAWIKRYREGGVEALRPRWRKDKGALRGVDEALLSRATQLRKEQPDRHTKTILDILEREGSLSGKHVPHRATLDRHLDRLGASRRRMRVLGARRTIKMCFERFGELWVGDYHHGPTVLGPDGKPTTAKLGAIIDHSTRYPVADKYYTAEDLATLRDTVQLALLRWGPPEKLYVDRGAVYRSEQLAYSLARIGTKLVHSKEYYSQGRGVIEKWWQVAIPFEQEVAAREELLTIHELNRLWEAWRELRYCEAVHSGLGRAPKEAIAEVTPRPLDPEIVRELFLIRAKRTVHRSDGCVSVEGRRFLCESFLRGREVDVRYDPRDLSHVLVFFEGKRVQRATPQPINATPEPHAEQSTTRVRQSVDYLALLRDDFDRRLLEQAKPLAYAELRVEPGFDGARFVDVVAHLAGLSPRPPQRKELLAFWDSLGPIPESITRIGTEHAVRLHGRGRHVRIYLHAIRTLVLAHLKNPEAKENP</sequence>
<dbReference type="InterPro" id="IPR055247">
    <property type="entry name" value="InsJ-like_HTH"/>
</dbReference>
<dbReference type="EMBL" id="WJIE01000048">
    <property type="protein sequence ID" value="MRG98648.1"/>
    <property type="molecule type" value="Genomic_DNA"/>
</dbReference>
<dbReference type="InterPro" id="IPR001584">
    <property type="entry name" value="Integrase_cat-core"/>
</dbReference>
<protein>
    <submittedName>
        <fullName evidence="2">DDE-type integrase/transposase/recombinase</fullName>
    </submittedName>
</protein>
<dbReference type="Gene3D" id="3.30.420.10">
    <property type="entry name" value="Ribonuclease H-like superfamily/Ribonuclease H"/>
    <property type="match status" value="1"/>
</dbReference>
<name>A0A6N7Q2S2_9BACT</name>
<comment type="caution">
    <text evidence="2">The sequence shown here is derived from an EMBL/GenBank/DDBJ whole genome shotgun (WGS) entry which is preliminary data.</text>
</comment>
<dbReference type="GO" id="GO:0003676">
    <property type="term" value="F:nucleic acid binding"/>
    <property type="evidence" value="ECO:0007669"/>
    <property type="project" value="InterPro"/>
</dbReference>
<dbReference type="InterPro" id="IPR009057">
    <property type="entry name" value="Homeodomain-like_sf"/>
</dbReference>
<dbReference type="OrthoDB" id="5522631at2"/>
<dbReference type="PROSITE" id="PS50994">
    <property type="entry name" value="INTEGRASE"/>
    <property type="match status" value="1"/>
</dbReference>
<organism evidence="2 3">
    <name type="scientific">Polyangium spumosum</name>
    <dbReference type="NCBI Taxonomy" id="889282"/>
    <lineage>
        <taxon>Bacteria</taxon>
        <taxon>Pseudomonadati</taxon>
        <taxon>Myxococcota</taxon>
        <taxon>Polyangia</taxon>
        <taxon>Polyangiales</taxon>
        <taxon>Polyangiaceae</taxon>
        <taxon>Polyangium</taxon>
    </lineage>
</organism>
<dbReference type="PANTHER" id="PTHR35004:SF6">
    <property type="entry name" value="TRANSPOSASE"/>
    <property type="match status" value="1"/>
</dbReference>
<evidence type="ECO:0000313" key="2">
    <source>
        <dbReference type="EMBL" id="MRG98648.1"/>
    </source>
</evidence>
<reference evidence="2 3" key="1">
    <citation type="submission" date="2019-10" db="EMBL/GenBank/DDBJ databases">
        <title>A soil myxobacterium in the family Polyangiaceae.</title>
        <authorList>
            <person name="Li Y."/>
            <person name="Wang J."/>
        </authorList>
    </citation>
    <scope>NUCLEOTIDE SEQUENCE [LARGE SCALE GENOMIC DNA]</scope>
    <source>
        <strain evidence="2 3">DSM 14734</strain>
    </source>
</reference>